<dbReference type="Pfam" id="PF05425">
    <property type="entry name" value="CopD"/>
    <property type="match status" value="1"/>
</dbReference>
<keyword evidence="8 9" id="KW-0472">Membrane</keyword>
<dbReference type="GO" id="GO:0006825">
    <property type="term" value="P:copper ion transport"/>
    <property type="evidence" value="ECO:0007669"/>
    <property type="project" value="InterPro"/>
</dbReference>
<dbReference type="GO" id="GO:0005886">
    <property type="term" value="C:plasma membrane"/>
    <property type="evidence" value="ECO:0007669"/>
    <property type="project" value="UniProtKB-SubCell"/>
</dbReference>
<keyword evidence="5" id="KW-0732">Signal</keyword>
<feature type="transmembrane region" description="Helical" evidence="9">
    <location>
        <begin position="267"/>
        <end position="287"/>
    </location>
</feature>
<evidence type="ECO:0000256" key="1">
    <source>
        <dbReference type="ARBA" id="ARBA00004651"/>
    </source>
</evidence>
<feature type="transmembrane region" description="Helical" evidence="9">
    <location>
        <begin position="156"/>
        <end position="175"/>
    </location>
</feature>
<dbReference type="Pfam" id="PF24684">
    <property type="entry name" value="Vgb_lyase"/>
    <property type="match status" value="1"/>
</dbReference>
<dbReference type="InterPro" id="IPR015943">
    <property type="entry name" value="WD40/YVTN_repeat-like_dom_sf"/>
</dbReference>
<evidence type="ECO:0000256" key="9">
    <source>
        <dbReference type="SAM" id="Phobius"/>
    </source>
</evidence>
<keyword evidence="6 9" id="KW-1133">Transmembrane helix</keyword>
<name>A0A075G6J4_9ARCH</name>
<dbReference type="InterPro" id="IPR014756">
    <property type="entry name" value="Ig_E-set"/>
</dbReference>
<feature type="transmembrane region" description="Helical" evidence="9">
    <location>
        <begin position="376"/>
        <end position="397"/>
    </location>
</feature>
<evidence type="ECO:0000256" key="7">
    <source>
        <dbReference type="ARBA" id="ARBA00023008"/>
    </source>
</evidence>
<accession>A0A075G6J4</accession>
<evidence type="ECO:0000259" key="10">
    <source>
        <dbReference type="Pfam" id="PF04234"/>
    </source>
</evidence>
<dbReference type="Gene3D" id="2.60.40.1220">
    <property type="match status" value="1"/>
</dbReference>
<evidence type="ECO:0000256" key="8">
    <source>
        <dbReference type="ARBA" id="ARBA00023136"/>
    </source>
</evidence>
<gene>
    <name evidence="12" type="primary">ycnJ</name>
</gene>
<evidence type="ECO:0000256" key="3">
    <source>
        <dbReference type="ARBA" id="ARBA00022692"/>
    </source>
</evidence>
<evidence type="ECO:0000256" key="6">
    <source>
        <dbReference type="ARBA" id="ARBA00022989"/>
    </source>
</evidence>
<feature type="domain" description="CopC" evidence="10">
    <location>
        <begin position="30"/>
        <end position="125"/>
    </location>
</feature>
<dbReference type="GO" id="GO:0046688">
    <property type="term" value="P:response to copper ion"/>
    <property type="evidence" value="ECO:0007669"/>
    <property type="project" value="InterPro"/>
</dbReference>
<evidence type="ECO:0000256" key="4">
    <source>
        <dbReference type="ARBA" id="ARBA00022723"/>
    </source>
</evidence>
<dbReference type="GO" id="GO:0042597">
    <property type="term" value="C:periplasmic space"/>
    <property type="evidence" value="ECO:0007669"/>
    <property type="project" value="InterPro"/>
</dbReference>
<protein>
    <submittedName>
        <fullName evidence="12">Copper resistance D domain-containing protein (YcnJ)</fullName>
    </submittedName>
</protein>
<evidence type="ECO:0000256" key="5">
    <source>
        <dbReference type="ARBA" id="ARBA00022729"/>
    </source>
</evidence>
<feature type="domain" description="Copper resistance protein D" evidence="11">
    <location>
        <begin position="337"/>
        <end position="441"/>
    </location>
</feature>
<feature type="transmembrane region" description="Helical" evidence="9">
    <location>
        <begin position="299"/>
        <end position="321"/>
    </location>
</feature>
<feature type="transmembrane region" description="Helical" evidence="9">
    <location>
        <begin position="428"/>
        <end position="446"/>
    </location>
</feature>
<feature type="transmembrane region" description="Helical" evidence="9">
    <location>
        <begin position="238"/>
        <end position="255"/>
    </location>
</feature>
<dbReference type="InterPro" id="IPR032694">
    <property type="entry name" value="CopC/D"/>
</dbReference>
<feature type="transmembrane region" description="Helical" evidence="9">
    <location>
        <begin position="196"/>
        <end position="218"/>
    </location>
</feature>
<dbReference type="PANTHER" id="PTHR34820:SF4">
    <property type="entry name" value="INNER MEMBRANE PROTEIN YEBZ"/>
    <property type="match status" value="1"/>
</dbReference>
<keyword evidence="2" id="KW-1003">Cell membrane</keyword>
<dbReference type="InterPro" id="IPR007348">
    <property type="entry name" value="CopC_dom"/>
</dbReference>
<evidence type="ECO:0000256" key="2">
    <source>
        <dbReference type="ARBA" id="ARBA00022475"/>
    </source>
</evidence>
<keyword evidence="7" id="KW-0186">Copper</keyword>
<dbReference type="GO" id="GO:0005507">
    <property type="term" value="F:copper ion binding"/>
    <property type="evidence" value="ECO:0007669"/>
    <property type="project" value="InterPro"/>
</dbReference>
<keyword evidence="3 9" id="KW-0812">Transmembrane</keyword>
<evidence type="ECO:0000259" key="11">
    <source>
        <dbReference type="Pfam" id="PF05425"/>
    </source>
</evidence>
<reference evidence="12" key="1">
    <citation type="journal article" date="2014" name="Genome Biol. Evol.">
        <title>Pangenome evidence for extensive interdomain horizontal transfer affecting lineage core and shell genes in uncultured planktonic thaumarchaeota and euryarchaeota.</title>
        <authorList>
            <person name="Deschamps P."/>
            <person name="Zivanovic Y."/>
            <person name="Moreira D."/>
            <person name="Rodriguez-Valera F."/>
            <person name="Lopez-Garcia P."/>
        </authorList>
    </citation>
    <scope>NUCLEOTIDE SEQUENCE</scope>
</reference>
<dbReference type="Gene3D" id="2.130.10.10">
    <property type="entry name" value="YVTN repeat-like/Quinoprotein amine dehydrogenase"/>
    <property type="match status" value="2"/>
</dbReference>
<dbReference type="Pfam" id="PF04234">
    <property type="entry name" value="CopC"/>
    <property type="match status" value="1"/>
</dbReference>
<feature type="transmembrane region" description="Helical" evidence="9">
    <location>
        <begin position="905"/>
        <end position="922"/>
    </location>
</feature>
<comment type="subcellular location">
    <subcellularLocation>
        <location evidence="1">Cell membrane</location>
        <topology evidence="1">Multi-pass membrane protein</topology>
    </subcellularLocation>
</comment>
<dbReference type="SUPFAM" id="SSF63829">
    <property type="entry name" value="Calcium-dependent phosphotriesterase"/>
    <property type="match status" value="1"/>
</dbReference>
<evidence type="ECO:0000313" key="12">
    <source>
        <dbReference type="EMBL" id="AIE97566.1"/>
    </source>
</evidence>
<feature type="transmembrane region" description="Helical" evidence="9">
    <location>
        <begin position="342"/>
        <end position="364"/>
    </location>
</feature>
<keyword evidence="4" id="KW-0479">Metal-binding</keyword>
<dbReference type="AlphaFoldDB" id="A0A075G6J4"/>
<dbReference type="EMBL" id="KF900511">
    <property type="protein sequence ID" value="AIE97566.1"/>
    <property type="molecule type" value="Genomic_DNA"/>
</dbReference>
<sequence>MNIVVLCKMNKLLFLPFLILIIGIPSAYAHPFLVDSEPGQGQNAAVGTTQIIVFYSEAIEIDFSELKVFDSNGNKIDNMDTAYYEGESSLIITTPSLDDGVYTVTSKVLSKIDGHLVQAAIIFGVGEAQVDLSLLEAQEESETTFLPEAAARFPGIIGQTVVLGSVISGIAIWGTQRKRFGKESRDLVNQAYRFKFAKLTGISLVAVFASNFLILAVQTLRLETSPIDVIDTAFGTTWLIRMIITIILLGIWFWMERKPHLSPKKHIPMLAASLVLIFTTTMMGHGAATELTAPIILDYVHNLLASVWIGGVIFFGFVLLPTLASLDGIQKAKVTLAMLPRYSGMITIALGILIITGPTLLWFLESDVASLTNSAYGSLIIAKIMLAIVLIGFGAFYQFKIQRQAERNLKSGKTFTFNKLSKPLKAEAMVGIALLGVVALLVNSSLPAGEIQTVDAQGITLGFSSTLFSEQAKFDVSVIPLGVGPNTISVLVSNVSGEPLPDISGLKIKVSNPQRNIAPIEIPITELKSNGGTTRYEGDATFGFAGTWEIEVEAQRTQAVNESVIFDVLVKPTLSEIRTEITEYDFPDPDSAPLYPRFDGDNTIWISDAAKPRIWEFTIDDQQFRSHEFNGLTTIFLDIDQNGKIWFTDTPNSMIGSFDPKTKKFETIKIPLLDAISEQSIPIAVKADFQNRIWVALVDKHRLLVYNQNTNEFEKFLQIQTEEAGPSALLVDDSGNVWFAEALSGKIGMVDSKTYQITEFAPDPLLDEPFALLFDKSGSLWIAEHIGPGITKFDPILETFERVKAPNPESLPFGMAIDKYDNIWFGQHITDELAVYDPYNDQLIEVPIPTPESFTQFITADNDGNIWFVEQRGKKLGMVSISSVPGQAKVVIDGSDEFDFNYAEIVSPLIAGGIVISSLFFVKSVHDKRRIDELLQNDITKSS</sequence>
<dbReference type="InterPro" id="IPR008457">
    <property type="entry name" value="Cu-R_CopD_dom"/>
</dbReference>
<dbReference type="InterPro" id="IPR014755">
    <property type="entry name" value="Cu-Rt/internalin_Ig-like"/>
</dbReference>
<dbReference type="SUPFAM" id="SSF75011">
    <property type="entry name" value="3-carboxy-cis,cis-mucoante lactonizing enzyme"/>
    <property type="match status" value="1"/>
</dbReference>
<dbReference type="PANTHER" id="PTHR34820">
    <property type="entry name" value="INNER MEMBRANE PROTEIN YEBZ"/>
    <property type="match status" value="1"/>
</dbReference>
<proteinExistence type="predicted"/>
<organism evidence="12">
    <name type="scientific">uncultured marine thaumarchaeote KM3_01_F02</name>
    <dbReference type="NCBI Taxonomy" id="1455952"/>
    <lineage>
        <taxon>Archaea</taxon>
        <taxon>Nitrososphaerota</taxon>
        <taxon>environmental samples</taxon>
    </lineage>
</organism>
<dbReference type="SUPFAM" id="SSF81296">
    <property type="entry name" value="E set domains"/>
    <property type="match status" value="1"/>
</dbReference>